<protein>
    <submittedName>
        <fullName evidence="4">Turripeptide Lol9.1-like</fullName>
    </submittedName>
</protein>
<dbReference type="InterPro" id="IPR002350">
    <property type="entry name" value="Kazal_dom"/>
</dbReference>
<name>A0AAJ6YC54_9HYME</name>
<reference evidence="4" key="1">
    <citation type="submission" date="2025-08" db="UniProtKB">
        <authorList>
            <consortium name="RefSeq"/>
        </authorList>
    </citation>
    <scope>IDENTIFICATION</scope>
</reference>
<proteinExistence type="predicted"/>
<dbReference type="InterPro" id="IPR036058">
    <property type="entry name" value="Kazal_dom_sf"/>
</dbReference>
<dbReference type="SMART" id="SM00280">
    <property type="entry name" value="KAZAL"/>
    <property type="match status" value="1"/>
</dbReference>
<keyword evidence="1" id="KW-0732">Signal</keyword>
<evidence type="ECO:0000313" key="4">
    <source>
        <dbReference type="RefSeq" id="XP_011495040.1"/>
    </source>
</evidence>
<dbReference type="GeneID" id="105359967"/>
<gene>
    <name evidence="4" type="primary">LOC105359967</name>
</gene>
<evidence type="ECO:0000259" key="2">
    <source>
        <dbReference type="PROSITE" id="PS51465"/>
    </source>
</evidence>
<feature type="chain" id="PRO_5042540388" evidence="1">
    <location>
        <begin position="21"/>
        <end position="88"/>
    </location>
</feature>
<dbReference type="CDD" id="cd00104">
    <property type="entry name" value="KAZAL_FS"/>
    <property type="match status" value="1"/>
</dbReference>
<dbReference type="AlphaFoldDB" id="A0AAJ6YC54"/>
<evidence type="ECO:0000313" key="3">
    <source>
        <dbReference type="Proteomes" id="UP000695007"/>
    </source>
</evidence>
<dbReference type="KEGG" id="csol:105359967"/>
<feature type="domain" description="Kazal-like" evidence="2">
    <location>
        <begin position="22"/>
        <end position="74"/>
    </location>
</feature>
<dbReference type="RefSeq" id="XP_011495040.1">
    <property type="nucleotide sequence ID" value="XM_011496738.1"/>
</dbReference>
<accession>A0AAJ6YC54</accession>
<evidence type="ECO:0000256" key="1">
    <source>
        <dbReference type="SAM" id="SignalP"/>
    </source>
</evidence>
<feature type="signal peptide" evidence="1">
    <location>
        <begin position="1"/>
        <end position="20"/>
    </location>
</feature>
<keyword evidence="3" id="KW-1185">Reference proteome</keyword>
<dbReference type="Pfam" id="PF07648">
    <property type="entry name" value="Kazal_2"/>
    <property type="match status" value="1"/>
</dbReference>
<organism evidence="3 4">
    <name type="scientific">Ceratosolen solmsi marchali</name>
    <dbReference type="NCBI Taxonomy" id="326594"/>
    <lineage>
        <taxon>Eukaryota</taxon>
        <taxon>Metazoa</taxon>
        <taxon>Ecdysozoa</taxon>
        <taxon>Arthropoda</taxon>
        <taxon>Hexapoda</taxon>
        <taxon>Insecta</taxon>
        <taxon>Pterygota</taxon>
        <taxon>Neoptera</taxon>
        <taxon>Endopterygota</taxon>
        <taxon>Hymenoptera</taxon>
        <taxon>Apocrita</taxon>
        <taxon>Proctotrupomorpha</taxon>
        <taxon>Chalcidoidea</taxon>
        <taxon>Agaonidae</taxon>
        <taxon>Agaoninae</taxon>
        <taxon>Ceratosolen</taxon>
    </lineage>
</organism>
<dbReference type="PROSITE" id="PS51465">
    <property type="entry name" value="KAZAL_2"/>
    <property type="match status" value="1"/>
</dbReference>
<dbReference type="Gene3D" id="3.30.60.30">
    <property type="match status" value="1"/>
</dbReference>
<dbReference type="SUPFAM" id="SSF100895">
    <property type="entry name" value="Kazal-type serine protease inhibitors"/>
    <property type="match status" value="1"/>
</dbReference>
<dbReference type="Proteomes" id="UP000695007">
    <property type="component" value="Unplaced"/>
</dbReference>
<sequence length="88" mass="9916">MNFLILNIFLVLMMVLNVFAQVTTEAPCKCRRIIEWHPVCGTDGITYANPMELICKNFCFGTNIKIAYKGVCRGDLTTTNNPKCHSDV</sequence>